<dbReference type="Pfam" id="PF13365">
    <property type="entry name" value="Trypsin_2"/>
    <property type="match status" value="1"/>
</dbReference>
<proteinExistence type="predicted"/>
<evidence type="ECO:0000313" key="5">
    <source>
        <dbReference type="EMBL" id="PWQ98336.1"/>
    </source>
</evidence>
<organism evidence="5 6">
    <name type="scientific">Leucothrix arctica</name>
    <dbReference type="NCBI Taxonomy" id="1481894"/>
    <lineage>
        <taxon>Bacteria</taxon>
        <taxon>Pseudomonadati</taxon>
        <taxon>Pseudomonadota</taxon>
        <taxon>Gammaproteobacteria</taxon>
        <taxon>Thiotrichales</taxon>
        <taxon>Thiotrichaceae</taxon>
        <taxon>Leucothrix</taxon>
    </lineage>
</organism>
<dbReference type="Pfam" id="PF13180">
    <property type="entry name" value="PDZ_2"/>
    <property type="match status" value="1"/>
</dbReference>
<dbReference type="InterPro" id="IPR001478">
    <property type="entry name" value="PDZ"/>
</dbReference>
<dbReference type="Gene3D" id="2.40.10.10">
    <property type="entry name" value="Trypsin-like serine proteases"/>
    <property type="match status" value="2"/>
</dbReference>
<dbReference type="InterPro" id="IPR041517">
    <property type="entry name" value="DEGP_PDZ"/>
</dbReference>
<dbReference type="InterPro" id="IPR046449">
    <property type="entry name" value="DEGP_PDZ_sf"/>
</dbReference>
<name>A0A317CIL5_9GAMM</name>
<comment type="caution">
    <text evidence="5">The sequence shown here is derived from an EMBL/GenBank/DDBJ whole genome shotgun (WGS) entry which is preliminary data.</text>
</comment>
<keyword evidence="3" id="KW-0720">Serine protease</keyword>
<keyword evidence="6" id="KW-1185">Reference proteome</keyword>
<dbReference type="InterPro" id="IPR036034">
    <property type="entry name" value="PDZ_sf"/>
</dbReference>
<dbReference type="PANTHER" id="PTHR45980">
    <property type="match status" value="1"/>
</dbReference>
<dbReference type="GO" id="GO:0006508">
    <property type="term" value="P:proteolysis"/>
    <property type="evidence" value="ECO:0007669"/>
    <property type="project" value="UniProtKB-KW"/>
</dbReference>
<dbReference type="InterPro" id="IPR043504">
    <property type="entry name" value="Peptidase_S1_PA_chymotrypsin"/>
</dbReference>
<accession>A0A317CIL5</accession>
<gene>
    <name evidence="5" type="ORF">DKT75_04185</name>
</gene>
<dbReference type="PRINTS" id="PR00834">
    <property type="entry name" value="PROTEASES2C"/>
</dbReference>
<reference evidence="5 6" key="1">
    <citation type="submission" date="2018-05" db="EMBL/GenBank/DDBJ databases">
        <title>Leucothrix arctica sp. nov., isolated from Arctic seawater.</title>
        <authorList>
            <person name="Choi A."/>
            <person name="Baek K."/>
        </authorList>
    </citation>
    <scope>NUCLEOTIDE SEQUENCE [LARGE SCALE GENOMIC DNA]</scope>
    <source>
        <strain evidence="5 6">IMCC9719</strain>
    </source>
</reference>
<keyword evidence="2" id="KW-0378">Hydrolase</keyword>
<dbReference type="RefSeq" id="WP_109822177.1">
    <property type="nucleotide sequence ID" value="NZ_QGKL01000012.1"/>
</dbReference>
<dbReference type="PROSITE" id="PS50106">
    <property type="entry name" value="PDZ"/>
    <property type="match status" value="1"/>
</dbReference>
<dbReference type="PANTHER" id="PTHR45980:SF9">
    <property type="entry name" value="PROTEASE DO-LIKE 10, MITOCHONDRIAL-RELATED"/>
    <property type="match status" value="1"/>
</dbReference>
<dbReference type="EMBL" id="QGKL01000012">
    <property type="protein sequence ID" value="PWQ98336.1"/>
    <property type="molecule type" value="Genomic_DNA"/>
</dbReference>
<protein>
    <recommendedName>
        <fullName evidence="4">PDZ domain-containing protein</fullName>
    </recommendedName>
</protein>
<sequence length="527" mass="58890">MFKPNAYKLILFMALIVNAMFFATTTIVQAEEIRLVTKQEKRAALGDTKEAVIKLFVVSHIVDTLKPWNSYISRSTGSGFIINGNRILTNAHVVSNATFIEVRKHGETKRYEAKVSHISHDSDLAIVTLKNDVPDFYKTEFLSLGDLPDAQQEVTAYGYPVGGDSLSVTRGVVSRIERSVYVHKNRSLISVQVDAAINPGNSGGPVLSSGVVVGVVMQSMNSSENVGYIIPTNVVKHFLEDLRDNQYDGFPTLGILHQEIESPALRDKYGVTGDESGVLVSMVYPGAPAEGVLMKNDIITHIDGRKIANNGMVELRHRETIAYEHFVDMHQVGESIKLKVIRDAKPKDLIVELTKTQDTFELVAAPSFEKKPSYFIFGGFVFMPLTDDLITASRRRMGFDDKVLNLKNFWPTDERKEAVILTRVLPANSNKGFHDVSFVLVEKLDGKTFQDFESFYKLVKTSKSDFIKLEDEFGYQVVIDRKKALSSQDKILELYNVPQGQSNDLEKLLEKEEKEDEAQKAKPGSAV</sequence>
<dbReference type="Pfam" id="PF17815">
    <property type="entry name" value="PDZ_3"/>
    <property type="match status" value="1"/>
</dbReference>
<keyword evidence="1" id="KW-0645">Protease</keyword>
<dbReference type="GO" id="GO:0004252">
    <property type="term" value="F:serine-type endopeptidase activity"/>
    <property type="evidence" value="ECO:0007669"/>
    <property type="project" value="InterPro"/>
</dbReference>
<evidence type="ECO:0000256" key="3">
    <source>
        <dbReference type="ARBA" id="ARBA00022825"/>
    </source>
</evidence>
<dbReference type="AlphaFoldDB" id="A0A317CIL5"/>
<dbReference type="InterPro" id="IPR001940">
    <property type="entry name" value="Peptidase_S1C"/>
</dbReference>
<dbReference type="Proteomes" id="UP000245506">
    <property type="component" value="Unassembled WGS sequence"/>
</dbReference>
<evidence type="ECO:0000256" key="1">
    <source>
        <dbReference type="ARBA" id="ARBA00022670"/>
    </source>
</evidence>
<dbReference type="SMART" id="SM00228">
    <property type="entry name" value="PDZ"/>
    <property type="match status" value="1"/>
</dbReference>
<dbReference type="OrthoDB" id="9758917at2"/>
<dbReference type="SUPFAM" id="SSF50156">
    <property type="entry name" value="PDZ domain-like"/>
    <property type="match status" value="1"/>
</dbReference>
<dbReference type="SUPFAM" id="SSF50494">
    <property type="entry name" value="Trypsin-like serine proteases"/>
    <property type="match status" value="1"/>
</dbReference>
<dbReference type="Gene3D" id="3.20.190.20">
    <property type="match status" value="1"/>
</dbReference>
<feature type="domain" description="PDZ" evidence="4">
    <location>
        <begin position="269"/>
        <end position="321"/>
    </location>
</feature>
<evidence type="ECO:0000313" key="6">
    <source>
        <dbReference type="Proteomes" id="UP000245506"/>
    </source>
</evidence>
<evidence type="ECO:0000259" key="4">
    <source>
        <dbReference type="PROSITE" id="PS50106"/>
    </source>
</evidence>
<evidence type="ECO:0000256" key="2">
    <source>
        <dbReference type="ARBA" id="ARBA00022801"/>
    </source>
</evidence>
<dbReference type="InterPro" id="IPR009003">
    <property type="entry name" value="Peptidase_S1_PA"/>
</dbReference>
<dbReference type="Gene3D" id="2.30.42.10">
    <property type="match status" value="1"/>
</dbReference>